<keyword evidence="2" id="KW-0808">Transferase</keyword>
<dbReference type="Gene3D" id="3.40.50.150">
    <property type="entry name" value="Vaccinia Virus protein VP39"/>
    <property type="match status" value="1"/>
</dbReference>
<gene>
    <name evidence="2" type="ORF">UV61_C0003G0015</name>
</gene>
<dbReference type="AlphaFoldDB" id="A0A0G1CNW1"/>
<keyword evidence="2" id="KW-0489">Methyltransferase</keyword>
<dbReference type="InterPro" id="IPR013216">
    <property type="entry name" value="Methyltransf_11"/>
</dbReference>
<accession>A0A0G1CNW1</accession>
<evidence type="ECO:0000313" key="2">
    <source>
        <dbReference type="EMBL" id="KKS87162.1"/>
    </source>
</evidence>
<reference evidence="2 3" key="1">
    <citation type="journal article" date="2015" name="Nature">
        <title>rRNA introns, odd ribosomes, and small enigmatic genomes across a large radiation of phyla.</title>
        <authorList>
            <person name="Brown C.T."/>
            <person name="Hug L.A."/>
            <person name="Thomas B.C."/>
            <person name="Sharon I."/>
            <person name="Castelle C.J."/>
            <person name="Singh A."/>
            <person name="Wilkins M.J."/>
            <person name="Williams K.H."/>
            <person name="Banfield J.F."/>
        </authorList>
    </citation>
    <scope>NUCLEOTIDE SEQUENCE [LARGE SCALE GENOMIC DNA]</scope>
</reference>
<dbReference type="SUPFAM" id="SSF53335">
    <property type="entry name" value="S-adenosyl-L-methionine-dependent methyltransferases"/>
    <property type="match status" value="1"/>
</dbReference>
<dbReference type="Pfam" id="PF08241">
    <property type="entry name" value="Methyltransf_11"/>
    <property type="match status" value="1"/>
</dbReference>
<organism evidence="2 3">
    <name type="scientific">Candidatus Gottesmanbacteria bacterium GW2011_GWB1_43_11</name>
    <dbReference type="NCBI Taxonomy" id="1618446"/>
    <lineage>
        <taxon>Bacteria</taxon>
        <taxon>Candidatus Gottesmaniibacteriota</taxon>
    </lineage>
</organism>
<dbReference type="EMBL" id="LCFD01000003">
    <property type="protein sequence ID" value="KKS87162.1"/>
    <property type="molecule type" value="Genomic_DNA"/>
</dbReference>
<dbReference type="GO" id="GO:0008757">
    <property type="term" value="F:S-adenosylmethionine-dependent methyltransferase activity"/>
    <property type="evidence" value="ECO:0007669"/>
    <property type="project" value="InterPro"/>
</dbReference>
<proteinExistence type="predicted"/>
<sequence>MASLNSWKTLGLHRRQIRSKPFLHRLYIDFYKLLLSTDLPLGKIVEIGSGGGLIKDIKSEIVTSDIIKGRGIDRVFSADRIPFRPKSVAAYMMLNTFHHLKDPEKALVEMSRTLKTGGKIRMIEPYNSWWGGWIYKYLHSEPYQPQADWRIIGKGRLTGANTALPWIVFVRDRKLLTQKLPQLKFVSLVPHTPFRYLISGGLTAWQFLPTCLYSLVKTIENELVALFPNLSMFCTIELEKV</sequence>
<protein>
    <submittedName>
        <fullName evidence="2">Type 11 methyltransferase</fullName>
    </submittedName>
</protein>
<dbReference type="STRING" id="1618446.UV61_C0003G0015"/>
<evidence type="ECO:0000313" key="3">
    <source>
        <dbReference type="Proteomes" id="UP000034050"/>
    </source>
</evidence>
<dbReference type="GO" id="GO:0032259">
    <property type="term" value="P:methylation"/>
    <property type="evidence" value="ECO:0007669"/>
    <property type="project" value="UniProtKB-KW"/>
</dbReference>
<comment type="caution">
    <text evidence="2">The sequence shown here is derived from an EMBL/GenBank/DDBJ whole genome shotgun (WGS) entry which is preliminary data.</text>
</comment>
<evidence type="ECO:0000259" key="1">
    <source>
        <dbReference type="Pfam" id="PF08241"/>
    </source>
</evidence>
<name>A0A0G1CNW1_9BACT</name>
<feature type="domain" description="Methyltransferase type 11" evidence="1">
    <location>
        <begin position="74"/>
        <end position="120"/>
    </location>
</feature>
<dbReference type="InterPro" id="IPR029063">
    <property type="entry name" value="SAM-dependent_MTases_sf"/>
</dbReference>
<dbReference type="Proteomes" id="UP000034050">
    <property type="component" value="Unassembled WGS sequence"/>
</dbReference>